<dbReference type="PANTHER" id="PTHR36300:SF1">
    <property type="entry name" value="RAW, ISOFORM A"/>
    <property type="match status" value="1"/>
</dbReference>
<sequence length="524" mass="60418">MFSPDQKPVFGEKTKKLREIFEGNNSNNWLTSNELRKCLHILDIYPAESQVVEYVHDACQISGRLEKKISFGEFCYIVSVLEDEYRKCSADRKSPNATPPKCRQCGDFIFLGGSCNPTTWRGDTVIPFLMKHNLTFYNPQRDDWSEELVQQETEAKDRAEVLFFVIDNVTRSTASMVESANLAAKGKPLILIIKRFDGPHKEVAGEKLSEIEYEDLCRSHAYLTHLVERRGIPVFSDIDVALECLRRVLHEDIPLEELTLKDGAIPVKHPHVRISDKFRQIKEAFDKHGADYLNRDEINEAFKYLTSADLPKWVWHSSGPDKKFNLEEFYCLVTEFKNERQLSVASILRGIVRFPIVIYDWLIGRSQSCPELIRTKSVQDYDIFLGGTCADSLWREEIAIPILDKAGLTYYNPKKQEWTTRYIAREASVKDHCKALLYVITSQTRGITSMLEAAYYSGLGRKVIFCILSINTKKISGEELTENAIKDYNRARTYLFEITQECPHFQNIEDAVREAVRIVQEQSY</sequence>
<dbReference type="SUPFAM" id="SSF47473">
    <property type="entry name" value="EF-hand"/>
    <property type="match status" value="1"/>
</dbReference>
<organism evidence="1 2">
    <name type="scientific">Dimorphilus gyrociliatus</name>
    <dbReference type="NCBI Taxonomy" id="2664684"/>
    <lineage>
        <taxon>Eukaryota</taxon>
        <taxon>Metazoa</taxon>
        <taxon>Spiralia</taxon>
        <taxon>Lophotrochozoa</taxon>
        <taxon>Annelida</taxon>
        <taxon>Polychaeta</taxon>
        <taxon>Polychaeta incertae sedis</taxon>
        <taxon>Dinophilidae</taxon>
        <taxon>Dimorphilus</taxon>
    </lineage>
</organism>
<dbReference type="InterPro" id="IPR039470">
    <property type="entry name" value="Nuc_deoxyri_tr2"/>
</dbReference>
<gene>
    <name evidence="1" type="ORF">DGYR_LOCUS5734</name>
</gene>
<dbReference type="OrthoDB" id="6493944at2759"/>
<keyword evidence="2" id="KW-1185">Reference proteome</keyword>
<dbReference type="AlphaFoldDB" id="A0A7I8VMD5"/>
<dbReference type="PANTHER" id="PTHR36300">
    <property type="entry name" value="RAW, ISOFORM A"/>
    <property type="match status" value="1"/>
</dbReference>
<proteinExistence type="predicted"/>
<dbReference type="Proteomes" id="UP000549394">
    <property type="component" value="Unassembled WGS sequence"/>
</dbReference>
<dbReference type="EMBL" id="CAJFCJ010000007">
    <property type="protein sequence ID" value="CAD5117179.1"/>
    <property type="molecule type" value="Genomic_DNA"/>
</dbReference>
<evidence type="ECO:0000313" key="1">
    <source>
        <dbReference type="EMBL" id="CAD5117179.1"/>
    </source>
</evidence>
<dbReference type="GO" id="GO:0005886">
    <property type="term" value="C:plasma membrane"/>
    <property type="evidence" value="ECO:0007669"/>
    <property type="project" value="TreeGrafter"/>
</dbReference>
<dbReference type="Pfam" id="PF15891">
    <property type="entry name" value="Nuc_deoxyri_tr2"/>
    <property type="match status" value="2"/>
</dbReference>
<comment type="caution">
    <text evidence="1">The sequence shown here is derived from an EMBL/GenBank/DDBJ whole genome shotgun (WGS) entry which is preliminary data.</text>
</comment>
<dbReference type="InterPro" id="IPR011992">
    <property type="entry name" value="EF-hand-dom_pair"/>
</dbReference>
<dbReference type="Gene3D" id="3.40.50.450">
    <property type="match status" value="2"/>
</dbReference>
<protein>
    <submittedName>
        <fullName evidence="1">DgyrCDS5979</fullName>
    </submittedName>
</protein>
<reference evidence="1 2" key="1">
    <citation type="submission" date="2020-08" db="EMBL/GenBank/DDBJ databases">
        <authorList>
            <person name="Hejnol A."/>
        </authorList>
    </citation>
    <scope>NUCLEOTIDE SEQUENCE [LARGE SCALE GENOMIC DNA]</scope>
</reference>
<evidence type="ECO:0000313" key="2">
    <source>
        <dbReference type="Proteomes" id="UP000549394"/>
    </source>
</evidence>
<accession>A0A7I8VMD5</accession>
<name>A0A7I8VMD5_9ANNE</name>